<dbReference type="Proteomes" id="UP000663792">
    <property type="component" value="Unassembled WGS sequence"/>
</dbReference>
<dbReference type="GO" id="GO:0046914">
    <property type="term" value="F:transition metal ion binding"/>
    <property type="evidence" value="ECO:0007669"/>
    <property type="project" value="InterPro"/>
</dbReference>
<dbReference type="InterPro" id="IPR036648">
    <property type="entry name" value="CN_Hdrase_a/SCN_Hdrase_g_sf"/>
</dbReference>
<dbReference type="RefSeq" id="WP_205258874.1">
    <property type="nucleotide sequence ID" value="NZ_JAERWK010000003.1"/>
</dbReference>
<dbReference type="EMBL" id="JAERWK010000003">
    <property type="protein sequence ID" value="MBM9465915.1"/>
    <property type="molecule type" value="Genomic_DNA"/>
</dbReference>
<proteinExistence type="predicted"/>
<evidence type="ECO:0000313" key="1">
    <source>
        <dbReference type="EMBL" id="MBM9465915.1"/>
    </source>
</evidence>
<organism evidence="1 2">
    <name type="scientific">Nakamurella leprariae</name>
    <dbReference type="NCBI Taxonomy" id="2803911"/>
    <lineage>
        <taxon>Bacteria</taxon>
        <taxon>Bacillati</taxon>
        <taxon>Actinomycetota</taxon>
        <taxon>Actinomycetes</taxon>
        <taxon>Nakamurellales</taxon>
        <taxon>Nakamurellaceae</taxon>
        <taxon>Nakamurella</taxon>
    </lineage>
</organism>
<sequence>MNSDPSTVPGNTAAPGAAALQELRRRTAVDAAYRAEVLADPRAALLAAGVPVADGVRVRVVEVAPHQVVLPLPPVVSDDVELSEDLLAGASGGATPFFALGVAYVGLFGTWGYMTVTGQAAPLEGD</sequence>
<dbReference type="GO" id="GO:0003824">
    <property type="term" value="F:catalytic activity"/>
    <property type="evidence" value="ECO:0007669"/>
    <property type="project" value="InterPro"/>
</dbReference>
<dbReference type="Gene3D" id="3.90.330.10">
    <property type="entry name" value="Nitrile hydratase alpha /Thiocyanate hydrolase gamma"/>
    <property type="match status" value="1"/>
</dbReference>
<accession>A0A938Y530</accession>
<keyword evidence="2" id="KW-1185">Reference proteome</keyword>
<dbReference type="SUPFAM" id="SSF56209">
    <property type="entry name" value="Nitrile hydratase alpha chain"/>
    <property type="match status" value="1"/>
</dbReference>
<evidence type="ECO:0000313" key="2">
    <source>
        <dbReference type="Proteomes" id="UP000663792"/>
    </source>
</evidence>
<name>A0A938Y530_9ACTN</name>
<gene>
    <name evidence="1" type="ORF">JL106_01310</name>
</gene>
<evidence type="ECO:0008006" key="3">
    <source>
        <dbReference type="Google" id="ProtNLM"/>
    </source>
</evidence>
<comment type="caution">
    <text evidence="1">The sequence shown here is derived from an EMBL/GenBank/DDBJ whole genome shotgun (WGS) entry which is preliminary data.</text>
</comment>
<dbReference type="AlphaFoldDB" id="A0A938Y530"/>
<reference evidence="1" key="1">
    <citation type="submission" date="2021-01" db="EMBL/GenBank/DDBJ databases">
        <title>YIM 132084 draft genome.</title>
        <authorList>
            <person name="An D."/>
        </authorList>
    </citation>
    <scope>NUCLEOTIDE SEQUENCE</scope>
    <source>
        <strain evidence="1">YIM 132084</strain>
    </source>
</reference>
<protein>
    <recommendedName>
        <fullName evidence="3">NHLP leader peptide family natural product</fullName>
    </recommendedName>
</protein>